<dbReference type="OrthoDB" id="5512605at2"/>
<sequence length="165" mass="17835">MGAMRNHVFVCIMFLLLGSCVSVQLPGGKVTSAKDVSFSAPSAPFNEIKSDSSDKAWISGKTGNTISYLSECGGKNEPTLQQLESDSLSALNSLKVLKSEDTSFNGRAARQTLAQGFVDGVSVQLSLLVFKKNGCNYTLTYGGVEKNFQNELNTFENFKQNFKAP</sequence>
<dbReference type="PROSITE" id="PS51257">
    <property type="entry name" value="PROKAR_LIPOPROTEIN"/>
    <property type="match status" value="1"/>
</dbReference>
<dbReference type="Gene3D" id="3.40.1000.10">
    <property type="entry name" value="Mog1/PsbP, alpha/beta/alpha sandwich"/>
    <property type="match status" value="1"/>
</dbReference>
<evidence type="ECO:0008006" key="4">
    <source>
        <dbReference type="Google" id="ProtNLM"/>
    </source>
</evidence>
<gene>
    <name evidence="2" type="ORF">AZI85_00325</name>
</gene>
<dbReference type="EMBL" id="LUKF01000001">
    <property type="protein sequence ID" value="KYG70435.1"/>
    <property type="molecule type" value="Genomic_DNA"/>
</dbReference>
<proteinExistence type="predicted"/>
<evidence type="ECO:0000313" key="2">
    <source>
        <dbReference type="EMBL" id="KYG70435.1"/>
    </source>
</evidence>
<evidence type="ECO:0000313" key="3">
    <source>
        <dbReference type="Proteomes" id="UP000075391"/>
    </source>
</evidence>
<name>A0A150WVB4_BDEBC</name>
<organism evidence="2 3">
    <name type="scientific">Bdellovibrio bacteriovorus</name>
    <dbReference type="NCBI Taxonomy" id="959"/>
    <lineage>
        <taxon>Bacteria</taxon>
        <taxon>Pseudomonadati</taxon>
        <taxon>Bdellovibrionota</taxon>
        <taxon>Bdellovibrionia</taxon>
        <taxon>Bdellovibrionales</taxon>
        <taxon>Pseudobdellovibrionaceae</taxon>
        <taxon>Bdellovibrio</taxon>
    </lineage>
</organism>
<keyword evidence="1" id="KW-0732">Signal</keyword>
<feature type="signal peptide" evidence="1">
    <location>
        <begin position="1"/>
        <end position="25"/>
    </location>
</feature>
<dbReference type="Proteomes" id="UP000075391">
    <property type="component" value="Unassembled WGS sequence"/>
</dbReference>
<comment type="caution">
    <text evidence="2">The sequence shown here is derived from an EMBL/GenBank/DDBJ whole genome shotgun (WGS) entry which is preliminary data.</text>
</comment>
<reference evidence="2 3" key="1">
    <citation type="submission" date="2016-03" db="EMBL/GenBank/DDBJ databases">
        <authorList>
            <person name="Ploux O."/>
        </authorList>
    </citation>
    <scope>NUCLEOTIDE SEQUENCE [LARGE SCALE GENOMIC DNA]</scope>
    <source>
        <strain evidence="2 3">BER2</strain>
    </source>
</reference>
<evidence type="ECO:0000256" key="1">
    <source>
        <dbReference type="SAM" id="SignalP"/>
    </source>
</evidence>
<accession>A0A150WVB4</accession>
<feature type="chain" id="PRO_5007573753" description="Lipoprotein" evidence="1">
    <location>
        <begin position="26"/>
        <end position="165"/>
    </location>
</feature>
<dbReference type="AlphaFoldDB" id="A0A150WVB4"/>
<protein>
    <recommendedName>
        <fullName evidence="4">Lipoprotein</fullName>
    </recommendedName>
</protein>